<dbReference type="SMART" id="SM00278">
    <property type="entry name" value="HhH1"/>
    <property type="match status" value="1"/>
</dbReference>
<evidence type="ECO:0000313" key="7">
    <source>
        <dbReference type="Proteomes" id="UP000713596"/>
    </source>
</evidence>
<reference evidence="6" key="2">
    <citation type="submission" date="2021-04" db="EMBL/GenBank/DDBJ databases">
        <authorList>
            <person name="Gilroy R."/>
        </authorList>
    </citation>
    <scope>NUCLEOTIDE SEQUENCE</scope>
    <source>
        <strain evidence="6">B5_2728</strain>
    </source>
</reference>
<dbReference type="SUPFAM" id="SSF47781">
    <property type="entry name" value="RuvA domain 2-like"/>
    <property type="match status" value="1"/>
</dbReference>
<evidence type="ECO:0000256" key="2">
    <source>
        <dbReference type="ARBA" id="ARBA00022723"/>
    </source>
</evidence>
<dbReference type="GO" id="GO:0003824">
    <property type="term" value="F:catalytic activity"/>
    <property type="evidence" value="ECO:0007669"/>
    <property type="project" value="InterPro"/>
</dbReference>
<comment type="caution">
    <text evidence="6">The sequence shown here is derived from an EMBL/GenBank/DDBJ whole genome shotgun (WGS) entry which is preliminary data.</text>
</comment>
<name>A0A948T3N1_9FIRM</name>
<dbReference type="SFLD" id="SFLDS00029">
    <property type="entry name" value="Radical_SAM"/>
    <property type="match status" value="1"/>
</dbReference>
<gene>
    <name evidence="6" type="ORF">H9882_07820</name>
</gene>
<protein>
    <submittedName>
        <fullName evidence="6">DNA modification/repair radical SAM protein</fullName>
    </submittedName>
</protein>
<reference evidence="6" key="1">
    <citation type="journal article" date="2021" name="PeerJ">
        <title>Extensive microbial diversity within the chicken gut microbiome revealed by metagenomics and culture.</title>
        <authorList>
            <person name="Gilroy R."/>
            <person name="Ravi A."/>
            <person name="Getino M."/>
            <person name="Pursley I."/>
            <person name="Horton D.L."/>
            <person name="Alikhan N.F."/>
            <person name="Baker D."/>
            <person name="Gharbi K."/>
            <person name="Hall N."/>
            <person name="Watson M."/>
            <person name="Adriaenssens E.M."/>
            <person name="Foster-Nyarko E."/>
            <person name="Jarju S."/>
            <person name="Secka A."/>
            <person name="Antonio M."/>
            <person name="Oren A."/>
            <person name="Chaudhuri R.R."/>
            <person name="La Ragione R."/>
            <person name="Hildebrand F."/>
            <person name="Pallen M.J."/>
        </authorList>
    </citation>
    <scope>NUCLEOTIDE SEQUENCE</scope>
    <source>
        <strain evidence="6">B5_2728</strain>
    </source>
</reference>
<dbReference type="InterPro" id="IPR007197">
    <property type="entry name" value="rSAM"/>
</dbReference>
<evidence type="ECO:0000313" key="6">
    <source>
        <dbReference type="EMBL" id="MBU3806777.1"/>
    </source>
</evidence>
<dbReference type="Gene3D" id="1.10.150.320">
    <property type="entry name" value="Photosystem II 12 kDa extrinsic protein"/>
    <property type="match status" value="1"/>
</dbReference>
<dbReference type="InterPro" id="IPR013785">
    <property type="entry name" value="Aldolase_TIM"/>
</dbReference>
<evidence type="ECO:0000256" key="4">
    <source>
        <dbReference type="ARBA" id="ARBA00023014"/>
    </source>
</evidence>
<dbReference type="PANTHER" id="PTHR21180">
    <property type="entry name" value="ENDONUCLEASE/EXONUCLEASE/PHOSPHATASE FAMILY DOMAIN-CONTAINING PROTEIN 1"/>
    <property type="match status" value="1"/>
</dbReference>
<dbReference type="InterPro" id="IPR058240">
    <property type="entry name" value="rSAM_sf"/>
</dbReference>
<dbReference type="AlphaFoldDB" id="A0A948T3N1"/>
<proteinExistence type="predicted"/>
<keyword evidence="3" id="KW-0408">Iron</keyword>
<evidence type="ECO:0000259" key="5">
    <source>
        <dbReference type="SMART" id="SM00278"/>
    </source>
</evidence>
<evidence type="ECO:0000256" key="1">
    <source>
        <dbReference type="ARBA" id="ARBA00022691"/>
    </source>
</evidence>
<dbReference type="InterPro" id="IPR003583">
    <property type="entry name" value="Hlx-hairpin-Hlx_DNA-bd_motif"/>
</dbReference>
<dbReference type="Gene3D" id="3.20.20.70">
    <property type="entry name" value="Aldolase class I"/>
    <property type="match status" value="1"/>
</dbReference>
<keyword evidence="2" id="KW-0479">Metal-binding</keyword>
<dbReference type="PANTHER" id="PTHR21180:SF9">
    <property type="entry name" value="TYPE II SECRETION SYSTEM PROTEIN K"/>
    <property type="match status" value="1"/>
</dbReference>
<dbReference type="Proteomes" id="UP000713596">
    <property type="component" value="Unassembled WGS sequence"/>
</dbReference>
<dbReference type="InterPro" id="IPR010994">
    <property type="entry name" value="RuvA_2-like"/>
</dbReference>
<dbReference type="SFLD" id="SFLDG01102">
    <property type="entry name" value="Uncharacterised_Radical_SAM_Su"/>
    <property type="match status" value="1"/>
</dbReference>
<organism evidence="6 7">
    <name type="scientific">Candidatus Allofournierella pullistercoris</name>
    <dbReference type="NCBI Taxonomy" id="2838597"/>
    <lineage>
        <taxon>Bacteria</taxon>
        <taxon>Bacillati</taxon>
        <taxon>Bacillota</taxon>
        <taxon>Clostridia</taxon>
        <taxon>Eubacteriales</taxon>
        <taxon>Oscillospiraceae</taxon>
        <taxon>Allofournierella</taxon>
    </lineage>
</organism>
<dbReference type="EMBL" id="JAHLFP010000069">
    <property type="protein sequence ID" value="MBU3806777.1"/>
    <property type="molecule type" value="Genomic_DNA"/>
</dbReference>
<dbReference type="CDD" id="cd01335">
    <property type="entry name" value="Radical_SAM"/>
    <property type="match status" value="1"/>
</dbReference>
<dbReference type="NCBIfam" id="TIGR03916">
    <property type="entry name" value="rSAM_link_UDG"/>
    <property type="match status" value="1"/>
</dbReference>
<dbReference type="GO" id="GO:0006281">
    <property type="term" value="P:DNA repair"/>
    <property type="evidence" value="ECO:0007669"/>
    <property type="project" value="InterPro"/>
</dbReference>
<dbReference type="GO" id="GO:0051536">
    <property type="term" value="F:iron-sulfur cluster binding"/>
    <property type="evidence" value="ECO:0007669"/>
    <property type="project" value="UniProtKB-KW"/>
</dbReference>
<dbReference type="InterPro" id="IPR023874">
    <property type="entry name" value="DNA_rSAM_put"/>
</dbReference>
<evidence type="ECO:0000256" key="3">
    <source>
        <dbReference type="ARBA" id="ARBA00023004"/>
    </source>
</evidence>
<feature type="domain" description="Helix-hairpin-helix DNA-binding motif class 1" evidence="5">
    <location>
        <begin position="332"/>
        <end position="351"/>
    </location>
</feature>
<dbReference type="SUPFAM" id="SSF102114">
    <property type="entry name" value="Radical SAM enzymes"/>
    <property type="match status" value="1"/>
</dbReference>
<dbReference type="GO" id="GO:0003677">
    <property type="term" value="F:DNA binding"/>
    <property type="evidence" value="ECO:0007669"/>
    <property type="project" value="InterPro"/>
</dbReference>
<sequence length="446" mass="49455">MDLMQKLTILSDSAKYDVACTSSGSNRRGGADGLGSTHISGICHAFSADGRCISLLKVLLTNICSFDCAYCVNRSSNDVPRAAFTPQELAQLTIEFYRRNYIEGLFLSSAVLVDANHTTELMIKALELLRHTHKFRGYIHAKAIPGADPQLIHRLGLLADRLSVNVELPSGESLARLAPDKSRHSIFTPMRQIATTGAQASQDLTRYRHAPTFAPAGQSTQMIVGASGETDRQILKLTQGLYQNYSLRRVFFSAYVPVSADNRLPALDTKPPLLREHRLYQADWLMRYYQFDAEEILTPETPNFDPALDPKCNWAIQHLEQFPMDVNRVSLAQLLRIPGIGPKSARRIVAARRHGALGLEELRRIGVVLKRAQYFIVCKGFNGPKQLRPSLIAASLVDPAVYSLHTQQLSFFAPEPLHQQIAQGADPVKAITAAREEAISCIAQRI</sequence>
<dbReference type="InterPro" id="IPR051675">
    <property type="entry name" value="Endo/Exo/Phosphatase_dom_1"/>
</dbReference>
<accession>A0A948T3N1</accession>
<dbReference type="GO" id="GO:0046872">
    <property type="term" value="F:metal ion binding"/>
    <property type="evidence" value="ECO:0007669"/>
    <property type="project" value="UniProtKB-KW"/>
</dbReference>
<keyword evidence="4" id="KW-0411">Iron-sulfur</keyword>
<keyword evidence="1" id="KW-0949">S-adenosyl-L-methionine</keyword>